<dbReference type="PIRSF" id="PIRSF033199">
    <property type="entry name" value="UCP033199"/>
    <property type="match status" value="1"/>
</dbReference>
<dbReference type="Pfam" id="PF09966">
    <property type="entry name" value="DUF2200"/>
    <property type="match status" value="1"/>
</dbReference>
<dbReference type="AlphaFoldDB" id="A0A2T7UVN3"/>
<keyword evidence="2" id="KW-1185">Reference proteome</keyword>
<sequence length="116" mass="12958">MDTHRIYKTSVASVYRHYVAKVERKGRSREELDAVIRWLTGHDQAGVEAVLEQGTDFETFFAEAPAMNPARAAITGTICGVKIQELAPGTMREIRMLDKLVDELAKGRPMAKILRG</sequence>
<organism evidence="1 2">
    <name type="scientific">Pararhodobacter aggregans</name>
    <dbReference type="NCBI Taxonomy" id="404875"/>
    <lineage>
        <taxon>Bacteria</taxon>
        <taxon>Pseudomonadati</taxon>
        <taxon>Pseudomonadota</taxon>
        <taxon>Alphaproteobacteria</taxon>
        <taxon>Rhodobacterales</taxon>
        <taxon>Paracoccaceae</taxon>
        <taxon>Pararhodobacter</taxon>
    </lineage>
</organism>
<dbReference type="InterPro" id="IPR014580">
    <property type="entry name" value="UCP033199"/>
</dbReference>
<comment type="caution">
    <text evidence="1">The sequence shown here is derived from an EMBL/GenBank/DDBJ whole genome shotgun (WGS) entry which is preliminary data.</text>
</comment>
<reference evidence="1 2" key="1">
    <citation type="journal article" date="2011" name="Syst. Appl. Microbiol.">
        <title>Defluviimonas denitrificans gen. nov., sp. nov., and Pararhodobacter aggregans gen. nov., sp. nov., non-phototrophic Rhodobacteraceae from the biofilter of a marine aquaculture.</title>
        <authorList>
            <person name="Foesel B.U."/>
            <person name="Drake H.L."/>
            <person name="Schramm A."/>
        </authorList>
    </citation>
    <scope>NUCLEOTIDE SEQUENCE [LARGE SCALE GENOMIC DNA]</scope>
    <source>
        <strain evidence="1 2">D1-19</strain>
    </source>
</reference>
<dbReference type="Proteomes" id="UP000244810">
    <property type="component" value="Unassembled WGS sequence"/>
</dbReference>
<evidence type="ECO:0000313" key="2">
    <source>
        <dbReference type="Proteomes" id="UP000244810"/>
    </source>
</evidence>
<name>A0A2T7UVN3_9RHOB</name>
<dbReference type="EMBL" id="QDDR01000001">
    <property type="protein sequence ID" value="PVE48833.1"/>
    <property type="molecule type" value="Genomic_DNA"/>
</dbReference>
<dbReference type="Gene3D" id="1.10.8.290">
    <property type="entry name" value="uncharacterized protein sp1917 domain"/>
    <property type="match status" value="1"/>
</dbReference>
<accession>A0A2T7UVN3</accession>
<dbReference type="RefSeq" id="WP_107754501.1">
    <property type="nucleotide sequence ID" value="NZ_QBKF01000014.1"/>
</dbReference>
<gene>
    <name evidence="1" type="ORF">DDE23_00030</name>
</gene>
<proteinExistence type="predicted"/>
<dbReference type="OrthoDB" id="3192540at2"/>
<evidence type="ECO:0000313" key="1">
    <source>
        <dbReference type="EMBL" id="PVE48833.1"/>
    </source>
</evidence>
<dbReference type="InterPro" id="IPR023204">
    <property type="entry name" value="SP1917_dom_sf"/>
</dbReference>
<protein>
    <submittedName>
        <fullName evidence="1">DUF2200 domain-containing protein</fullName>
    </submittedName>
</protein>